<keyword evidence="1" id="KW-0812">Transmembrane</keyword>
<organism evidence="2 3">
    <name type="scientific">Labilithrix luteola</name>
    <dbReference type="NCBI Taxonomy" id="1391654"/>
    <lineage>
        <taxon>Bacteria</taxon>
        <taxon>Pseudomonadati</taxon>
        <taxon>Myxococcota</taxon>
        <taxon>Polyangia</taxon>
        <taxon>Polyangiales</taxon>
        <taxon>Labilitrichaceae</taxon>
        <taxon>Labilithrix</taxon>
    </lineage>
</organism>
<protein>
    <recommendedName>
        <fullName evidence="4">Outer membrane lipoprotein BamD-like domain-containing protein</fullName>
    </recommendedName>
</protein>
<evidence type="ECO:0000256" key="1">
    <source>
        <dbReference type="SAM" id="Phobius"/>
    </source>
</evidence>
<reference evidence="2 3" key="1">
    <citation type="submission" date="2015-08" db="EMBL/GenBank/DDBJ databases">
        <authorList>
            <person name="Babu N.S."/>
            <person name="Beckwith C.J."/>
            <person name="Beseler K.G."/>
            <person name="Brison A."/>
            <person name="Carone J.V."/>
            <person name="Caskin T.P."/>
            <person name="Diamond M."/>
            <person name="Durham M.E."/>
            <person name="Foxe J.M."/>
            <person name="Go M."/>
            <person name="Henderson B.A."/>
            <person name="Jones I.B."/>
            <person name="McGettigan J.A."/>
            <person name="Micheletti S.J."/>
            <person name="Nasrallah M.E."/>
            <person name="Ortiz D."/>
            <person name="Piller C.R."/>
            <person name="Privatt S.R."/>
            <person name="Schneider S.L."/>
            <person name="Sharp S."/>
            <person name="Smith T.C."/>
            <person name="Stanton J.D."/>
            <person name="Ullery H.E."/>
            <person name="Wilson R.J."/>
            <person name="Serrano M.G."/>
            <person name="Buck G."/>
            <person name="Lee V."/>
            <person name="Wang Y."/>
            <person name="Carvalho R."/>
            <person name="Voegtly L."/>
            <person name="Shi R."/>
            <person name="Duckworth R."/>
            <person name="Johnson A."/>
            <person name="Loviza R."/>
            <person name="Walstead R."/>
            <person name="Shah Z."/>
            <person name="Kiflezghi M."/>
            <person name="Wade K."/>
            <person name="Ball S.L."/>
            <person name="Bradley K.W."/>
            <person name="Asai D.J."/>
            <person name="Bowman C.A."/>
            <person name="Russell D.A."/>
            <person name="Pope W.H."/>
            <person name="Jacobs-Sera D."/>
            <person name="Hendrix R.W."/>
            <person name="Hatfull G.F."/>
        </authorList>
    </citation>
    <scope>NUCLEOTIDE SEQUENCE [LARGE SCALE GENOMIC DNA]</scope>
    <source>
        <strain evidence="2 3">DSM 27648</strain>
    </source>
</reference>
<keyword evidence="1" id="KW-0472">Membrane</keyword>
<dbReference type="OrthoDB" id="5526383at2"/>
<evidence type="ECO:0008006" key="4">
    <source>
        <dbReference type="Google" id="ProtNLM"/>
    </source>
</evidence>
<keyword evidence="1" id="KW-1133">Transmembrane helix</keyword>
<dbReference type="Proteomes" id="UP000064967">
    <property type="component" value="Chromosome"/>
</dbReference>
<gene>
    <name evidence="2" type="ORF">AKJ09_00462</name>
</gene>
<dbReference type="AlphaFoldDB" id="A0A0K1PJT4"/>
<dbReference type="EMBL" id="CP012333">
    <property type="protein sequence ID" value="AKU93798.1"/>
    <property type="molecule type" value="Genomic_DNA"/>
</dbReference>
<keyword evidence="3" id="KW-1185">Reference proteome</keyword>
<feature type="transmembrane region" description="Helical" evidence="1">
    <location>
        <begin position="41"/>
        <end position="61"/>
    </location>
</feature>
<name>A0A0K1PJT4_9BACT</name>
<dbReference type="KEGG" id="llu:AKJ09_00462"/>
<accession>A0A0K1PJT4</accession>
<evidence type="ECO:0000313" key="3">
    <source>
        <dbReference type="Proteomes" id="UP000064967"/>
    </source>
</evidence>
<dbReference type="RefSeq" id="WP_146645495.1">
    <property type="nucleotide sequence ID" value="NZ_CP012333.1"/>
</dbReference>
<evidence type="ECO:0000313" key="2">
    <source>
        <dbReference type="EMBL" id="AKU93798.1"/>
    </source>
</evidence>
<sequence length="220" mass="23436">MRSLLRQQPEDLPSDAKMQELATRLGPIVAPSTKSTTLVSGWRWLIVVAVAGAIVGMPIALRTQSRVDAVSASPSSVVTAAPVSVTPSAPAIANEQAVANAVPSISVDSLPTAAAERARPATVSPVSPASTCTNEIELVERADATLRAGDARRALELTREHFTRCPNGSFVQERERVAIEALALLGQNEEMRARAKAFETRFPSSPHVRRIRNLASSNPE</sequence>
<dbReference type="STRING" id="1391654.AKJ09_00462"/>
<proteinExistence type="predicted"/>
<dbReference type="PATRIC" id="fig|1391654.3.peg.474"/>